<feature type="domain" description="Long Rib" evidence="6">
    <location>
        <begin position="451"/>
        <end position="558"/>
    </location>
</feature>
<gene>
    <name evidence="7" type="ORF">JZY06_06820</name>
</gene>
<feature type="domain" description="Long Rib" evidence="6">
    <location>
        <begin position="711"/>
        <end position="776"/>
    </location>
</feature>
<evidence type="ECO:0000256" key="2">
    <source>
        <dbReference type="SAM" id="MobiDB-lite"/>
    </source>
</evidence>
<feature type="region of interest" description="Disordered" evidence="2">
    <location>
        <begin position="1129"/>
        <end position="1169"/>
    </location>
</feature>
<feature type="domain" description="Long Rib" evidence="6">
    <location>
        <begin position="924"/>
        <end position="1006"/>
    </location>
</feature>
<dbReference type="Gene3D" id="2.60.40.10">
    <property type="entry name" value="Immunoglobulins"/>
    <property type="match status" value="1"/>
</dbReference>
<feature type="domain" description="Long Rib" evidence="6">
    <location>
        <begin position="2146"/>
        <end position="2219"/>
    </location>
</feature>
<feature type="domain" description="Atypical Rib" evidence="5">
    <location>
        <begin position="376"/>
        <end position="443"/>
    </location>
</feature>
<keyword evidence="3" id="KW-1133">Transmembrane helix</keyword>
<feature type="domain" description="Long Rib" evidence="6">
    <location>
        <begin position="797"/>
        <end position="891"/>
    </location>
</feature>
<dbReference type="Proteomes" id="UP000664332">
    <property type="component" value="Unassembled WGS sequence"/>
</dbReference>
<dbReference type="RefSeq" id="WP_207278812.1">
    <property type="nucleotide sequence ID" value="NZ_JAFLEQ010000011.1"/>
</dbReference>
<dbReference type="EMBL" id="JAFLEQ010000011">
    <property type="protein sequence ID" value="MBN9644322.1"/>
    <property type="molecule type" value="Genomic_DNA"/>
</dbReference>
<protein>
    <submittedName>
        <fullName evidence="7">YPDG domain-containing protein</fullName>
    </submittedName>
</protein>
<dbReference type="GO" id="GO:0005975">
    <property type="term" value="P:carbohydrate metabolic process"/>
    <property type="evidence" value="ECO:0007669"/>
    <property type="project" value="UniProtKB-ARBA"/>
</dbReference>
<feature type="region of interest" description="Disordered" evidence="2">
    <location>
        <begin position="2446"/>
        <end position="2468"/>
    </location>
</feature>
<feature type="region of interest" description="Disordered" evidence="2">
    <location>
        <begin position="912"/>
        <end position="933"/>
    </location>
</feature>
<feature type="domain" description="Long Rib" evidence="6">
    <location>
        <begin position="1340"/>
        <end position="1425"/>
    </location>
</feature>
<feature type="domain" description="Long Rib" evidence="6">
    <location>
        <begin position="1920"/>
        <end position="1986"/>
    </location>
</feature>
<feature type="domain" description="Long Rib" evidence="6">
    <location>
        <begin position="1448"/>
        <end position="1534"/>
    </location>
</feature>
<feature type="domain" description="Long Rib" evidence="6">
    <location>
        <begin position="1686"/>
        <end position="1760"/>
    </location>
</feature>
<sequence>MAMRSLMALTSAAALTGTITPAVAAPIASSNESDGVCKEAPYWVVDDAQTLYRSTTIDLKEAKPVLVNGKPLKTGVYNYDIAAEGDNIYGIASNGNISVININSGDSRVVNVEYYDDDGTLSENLGPANALSIIDDTLYIGLYKTPYVFTAPLKDVDNPTLGGPVTATQASTDFSKFLTTDDVKIVGSGGDFLRAPNGELFLLAEGVENGRSVWYLATLGKKAPGKDLIDSGELIGRLEFKNQPVAAYGLTLSQGRLVLAGSDGWVYAMNVNELDSSNKEGRISLTRLAKPGDALYGAGSLAENDAACNPTLTTITYTDPEGNEVGTQKITASNNSTLDYVIPECTAFEGCSYVTPDDSTSLVTDGENHEVPLVYKLNDPAEPVSVADPAHLTDNEKQAVKDKVKEANPQIEPGSITVDDDGTVTVTGDPKYQDGEIPASVTVDALPRNEVYDPGYSPVSGPYNSTIASPVSFTREIDGNNTTNPVVSSYALDDTGPTDVTKTDNPNPGEGEVFINPVTGEVKFKPTKKQADSSFVFSVTVTYKDGTTDQTDAEITVDPLINTVIEPTGTSATTKPKQAVTAGSVGFVAKGTTTASDRPDNTIFAFVDTLPGSIESADSADNIQPGQAWINPTNGQVTFNPTDKQAGTTQRIPVMVTYPDTSTADTEAVITVSELTDKLVQPQPQTLVTTVNTETPAQPIAFNVQGTTNPVARPINAEFSLDIPEGLTEDEVQFNPSTGKIVFTPTTDRADSSFVFTVTVTYEDDSTDTTTVTYTVDPLSAALVAPSPQIIPAVADKPATSKTPQFVTSGTTEPAKAPDETTFSIDTDALADNVTPVDNPEEMEPGEVYIDPATGIVTFIPTKQQAGTSPIIPIVATYPDGSKNDTTITFTTAKLDKAKLDPNRQIIPAKAEKPATSAPIGFTTQGTTDKADPMDGDSFAFADMPDGVERVGSKDSVTQGTAFIDPETGEITFTPTTAQQGSSITFPVTVTYPDGSTDPGTIVFTVAKLESNLVEPASQILPAPLNETTDSQPIGFDKQSTRVPADVEGATFRLGTLPEGIDSKQVSIDANTGVVSFRPTGDQQGKSFVFPVTVKYADGSTDATTVTYTVAKSSAASVDPLPQTLPAMVDQSKSSDAPSFVKQGTITPTEAPEGTTYKLGDRPEGIDENQVSIDSTTGIVTFKPKLGQAGTSVTFPVTASYPDGTEDDTSVTYNVAQSTATLVDPQSQTLDAVVKKRATAATPGYKQQGTDNTVTAPDGARYALGRLPEGVAPDQVSIHPDTGAVTFTPELGQAGTSFIFPVTVKYADGSTDTFTDTFTVAKLMANVMQPGDVYTPAEVGVEAVAEAPAITEQGTINTAIPPTGTVFSLGTLPKGVEDNQVFIDSTTGAVTFTPNENQEGTTVDIPVVMTFPDSSTDQATSSFGVKATAPENDNQRFQPLPQTLPAPVGGTTTADVPGFVEQGTTTPSDVPAGTTYTIDFGKLPEGVDEDQFGIDNGKVSLTPTVTQAGTTISVPVIVTYADGTTDNTTVTFVVGRTQAESFEPLDVEKTAPFGEKTTSDDYTYTLQDGTTATTAPATKSFTLGDLPEGVDKGQVRFNTTTGQVTFEPDVKQAGQSFVFPVTVTYPDGSTDPVTAKFTVPAALSTLVVANPQIKEATPTESATSPAITFTSAVDDSPITDADAKVTTFTVDRNDVPGGIEFVSGTSAPDTLAQGQAWINPQTGEITFVPTLEQAGTSITVPVTVTYNDGTTAKTTVKFTIAETATVVEPNNEKAVAPIGATTTSDEVTYLDQAADTPVSGEDSPQGETYAIDEARLLIGVSKVNNKNDVTPGTVWIDPTTGAVTFQPRKEDSGQSVIIPATVTYTDGSTDPVTVTFTVPVSEADEFEPVAQNWNAPIGKAKSGTPIAFVDHAKGEEATGDNKPALTDESFSLGEVPEDLKVTIDQATGAVSFTPTKEQAGEQFQFPVTVTYKDGTTDSTMVTFTVDQLASVDYHPTSQTIPAKVGKKASSEDTGFTAQGTDTPPVTPPQDTKFTTTAPEGVTLVDSKPDLEAGEAGIDQATGKAWIDPTTGKVWFVPGTDQAGTSVDFLVTVTYRDGSTDTETTTFVVAKQDAALFEPVSQDIPAVSGLPATSAPVELVDPSGEQKQLPEGSTVAITGDGFAQVGSPDNIPVGKIYIDPATGEITYVATKQQAGTSVVVPVTVTYPDGTTDTAQVTFDVAPRLSVPNRSTPATSNTPVSSTIPLFINDTTGSTVVSPKQVDFTTDQAPKGYMPADSAETVGPGQYFLDSDSGVLTVTPRQEDAGKTLVFRVTVTFPDETTTQTKVSFPVAPMAKTATVVANIPQVLDAPVNKVTTSGPVEFHEKDTDKPFDIPQGTTHRIVGLPAGITQVTDPAAVLEPGQARIDPETGAISFLPAGKQANKKFKFLIVTKFADGSKDTTPVTFRVGSVAQPPTDTSETTQTQPGSSMDSILPVVVGLGVVGTLLGVIATAPTVSAPAPAPLPVAPAPEPLAPAPDTAPDVVKQPAHNDSAMLAVTGANVFGVTAGGLLTLLVGAVLVAANRRRRHQ</sequence>
<evidence type="ECO:0000256" key="4">
    <source>
        <dbReference type="SAM" id="SignalP"/>
    </source>
</evidence>
<evidence type="ECO:0000256" key="1">
    <source>
        <dbReference type="ARBA" id="ARBA00022729"/>
    </source>
</evidence>
<feature type="region of interest" description="Disordered" evidence="2">
    <location>
        <begin position="2002"/>
        <end position="2034"/>
    </location>
</feature>
<feature type="domain" description="Long Rib" evidence="6">
    <location>
        <begin position="1553"/>
        <end position="1639"/>
    </location>
</feature>
<dbReference type="InterPro" id="IPR013783">
    <property type="entry name" value="Ig-like_fold"/>
</dbReference>
<comment type="caution">
    <text evidence="7">The sequence shown here is derived from an EMBL/GenBank/DDBJ whole genome shotgun (WGS) entry which is preliminary data.</text>
</comment>
<dbReference type="InterPro" id="IPR044055">
    <property type="entry name" value="RibLong"/>
</dbReference>
<proteinExistence type="predicted"/>
<feature type="transmembrane region" description="Helical" evidence="3">
    <location>
        <begin position="2540"/>
        <end position="2560"/>
    </location>
</feature>
<feature type="domain" description="Long Rib" evidence="6">
    <location>
        <begin position="1801"/>
        <end position="1878"/>
    </location>
</feature>
<accession>A0A939E2K0</accession>
<keyword evidence="8" id="KW-1185">Reference proteome</keyword>
<dbReference type="InterPro" id="IPR044024">
    <property type="entry name" value="aRib"/>
</dbReference>
<dbReference type="Gene3D" id="3.10.20.890">
    <property type="match status" value="1"/>
</dbReference>
<feature type="domain" description="Long Rib" evidence="6">
    <location>
        <begin position="1039"/>
        <end position="1110"/>
    </location>
</feature>
<dbReference type="Pfam" id="PF18938">
    <property type="entry name" value="aRib"/>
    <property type="match status" value="1"/>
</dbReference>
<name>A0A939E2K0_9CORY</name>
<feature type="compositionally biased region" description="Polar residues" evidence="2">
    <location>
        <begin position="1131"/>
        <end position="1148"/>
    </location>
</feature>
<keyword evidence="3" id="KW-0472">Membrane</keyword>
<dbReference type="NCBIfam" id="NF038186">
    <property type="entry name" value="YPDG_rpt"/>
    <property type="match status" value="6"/>
</dbReference>
<organism evidence="7 8">
    <name type="scientific">Corynebacterium mendelii</name>
    <dbReference type="NCBI Taxonomy" id="2765362"/>
    <lineage>
        <taxon>Bacteria</taxon>
        <taxon>Bacillati</taxon>
        <taxon>Actinomycetota</taxon>
        <taxon>Actinomycetes</taxon>
        <taxon>Mycobacteriales</taxon>
        <taxon>Corynebacteriaceae</taxon>
        <taxon>Corynebacterium</taxon>
    </lineage>
</organism>
<feature type="compositionally biased region" description="Polar residues" evidence="2">
    <location>
        <begin position="2451"/>
        <end position="2468"/>
    </location>
</feature>
<feature type="signal peptide" evidence="4">
    <location>
        <begin position="1"/>
        <end position="24"/>
    </location>
</feature>
<feature type="domain" description="Long Rib" evidence="6">
    <location>
        <begin position="1247"/>
        <end position="1320"/>
    </location>
</feature>
<feature type="chain" id="PRO_5037980020" evidence="4">
    <location>
        <begin position="25"/>
        <end position="2567"/>
    </location>
</feature>
<evidence type="ECO:0000256" key="3">
    <source>
        <dbReference type="SAM" id="Phobius"/>
    </source>
</evidence>
<feature type="region of interest" description="Disordered" evidence="2">
    <location>
        <begin position="479"/>
        <end position="511"/>
    </location>
</feature>
<evidence type="ECO:0000313" key="8">
    <source>
        <dbReference type="Proteomes" id="UP000664332"/>
    </source>
</evidence>
<feature type="domain" description="Long Rib" evidence="6">
    <location>
        <begin position="1132"/>
        <end position="1215"/>
    </location>
</feature>
<feature type="domain" description="Long Rib" evidence="6">
    <location>
        <begin position="580"/>
        <end position="673"/>
    </location>
</feature>
<evidence type="ECO:0000313" key="7">
    <source>
        <dbReference type="EMBL" id="MBN9644322.1"/>
    </source>
</evidence>
<dbReference type="Pfam" id="PF18957">
    <property type="entry name" value="RibLong"/>
    <property type="match status" value="15"/>
</dbReference>
<evidence type="ECO:0000259" key="5">
    <source>
        <dbReference type="Pfam" id="PF18938"/>
    </source>
</evidence>
<reference evidence="7" key="1">
    <citation type="submission" date="2021-03" db="EMBL/GenBank/DDBJ databases">
        <authorList>
            <person name="Sun Q."/>
        </authorList>
    </citation>
    <scope>NUCLEOTIDE SEQUENCE</scope>
    <source>
        <strain evidence="7">CCM 8862</strain>
    </source>
</reference>
<evidence type="ECO:0000259" key="6">
    <source>
        <dbReference type="Pfam" id="PF18957"/>
    </source>
</evidence>
<keyword evidence="3" id="KW-0812">Transmembrane</keyword>
<keyword evidence="1 4" id="KW-0732">Signal</keyword>
<feature type="compositionally biased region" description="Low complexity" evidence="2">
    <location>
        <begin position="2020"/>
        <end position="2031"/>
    </location>
</feature>